<keyword evidence="1" id="KW-1133">Transmembrane helix</keyword>
<gene>
    <name evidence="2" type="ORF">AP20H10_01440</name>
</gene>
<dbReference type="Pfam" id="PF16069">
    <property type="entry name" value="DUF4811"/>
    <property type="match status" value="1"/>
</dbReference>
<feature type="transmembrane region" description="Helical" evidence="1">
    <location>
        <begin position="28"/>
        <end position="47"/>
    </location>
</feature>
<protein>
    <recommendedName>
        <fullName evidence="4">DUF4811 domain-containing protein</fullName>
    </recommendedName>
</protein>
<evidence type="ECO:0008006" key="4">
    <source>
        <dbReference type="Google" id="ProtNLM"/>
    </source>
</evidence>
<keyword evidence="1" id="KW-0812">Transmembrane</keyword>
<dbReference type="InterPro" id="IPR032083">
    <property type="entry name" value="DUF4811"/>
</dbReference>
<sequence length="256" mass="28659">MILFVLCISAFLFFYSFNLVTKNKAVHAITSIVFAVLFILSTFFITINFHDHYGMHKVTNEKTSTLVSSIPKGFDALMYQPIGTSGKDKVVIFRTSEKQSKANPTSTDKVENKIITTNDSKAKLVTKTVKYEYNSSANRFWFDLAQKPTRVKTVHYFYVPKSWMVLTVNQAKALPTVIKEISAKNNNAASQAAMKQAGAEYVQAQVKAAMMKNPKMTSAQQKAVIKKATAEFQAKAQAEALQKMMPMIKEALSKIK</sequence>
<keyword evidence="1" id="KW-0472">Membrane</keyword>
<dbReference type="RefSeq" id="WP_353317284.1">
    <property type="nucleotide sequence ID" value="NZ_BAABVV010000018.1"/>
</dbReference>
<evidence type="ECO:0000313" key="2">
    <source>
        <dbReference type="EMBL" id="GAA6113781.1"/>
    </source>
</evidence>
<keyword evidence="3" id="KW-1185">Reference proteome</keyword>
<evidence type="ECO:0000313" key="3">
    <source>
        <dbReference type="Proteomes" id="UP001438112"/>
    </source>
</evidence>
<reference evidence="2 3" key="1">
    <citation type="submission" date="2024-03" db="EMBL/GenBank/DDBJ databases">
        <title>Inconsistent identification of Apilactobacillus kunkeei-related strains obtained by well-developed overall genome related indices.</title>
        <authorList>
            <person name="Maeno S."/>
            <person name="Endo A."/>
        </authorList>
    </citation>
    <scope>NUCLEOTIDE SEQUENCE [LARGE SCALE GENOMIC DNA]</scope>
    <source>
        <strain evidence="2 3">20H-10</strain>
    </source>
</reference>
<proteinExistence type="predicted"/>
<organism evidence="2 3">
    <name type="scientific">Apilactobacillus apinorum</name>
    <dbReference type="NCBI Taxonomy" id="1218495"/>
    <lineage>
        <taxon>Bacteria</taxon>
        <taxon>Bacillati</taxon>
        <taxon>Bacillota</taxon>
        <taxon>Bacilli</taxon>
        <taxon>Lactobacillales</taxon>
        <taxon>Lactobacillaceae</taxon>
        <taxon>Apilactobacillus</taxon>
    </lineage>
</organism>
<name>A0ABP9ZG63_9LACO</name>
<evidence type="ECO:0000256" key="1">
    <source>
        <dbReference type="SAM" id="Phobius"/>
    </source>
</evidence>
<accession>A0ABP9ZG63</accession>
<dbReference type="EMBL" id="BAABVV010000018">
    <property type="protein sequence ID" value="GAA6113781.1"/>
    <property type="molecule type" value="Genomic_DNA"/>
</dbReference>
<comment type="caution">
    <text evidence="2">The sequence shown here is derived from an EMBL/GenBank/DDBJ whole genome shotgun (WGS) entry which is preliminary data.</text>
</comment>
<dbReference type="Proteomes" id="UP001438112">
    <property type="component" value="Unassembled WGS sequence"/>
</dbReference>